<dbReference type="Pfam" id="PF00581">
    <property type="entry name" value="Rhodanese"/>
    <property type="match status" value="1"/>
</dbReference>
<evidence type="ECO:0000313" key="4">
    <source>
        <dbReference type="Proteomes" id="UP000806522"/>
    </source>
</evidence>
<protein>
    <submittedName>
        <fullName evidence="3">Rhodanese-like domain-containing protein</fullName>
    </submittedName>
</protein>
<dbReference type="SUPFAM" id="SSF52821">
    <property type="entry name" value="Rhodanese/Cell cycle control phosphatase"/>
    <property type="match status" value="1"/>
</dbReference>
<keyword evidence="1" id="KW-0732">Signal</keyword>
<feature type="domain" description="Rhodanese" evidence="2">
    <location>
        <begin position="42"/>
        <end position="133"/>
    </location>
</feature>
<gene>
    <name evidence="3" type="ORF">E7101_08930</name>
</gene>
<name>A0A9D5P0M4_XYLRU</name>
<accession>A0A9D5P0M4</accession>
<dbReference type="SMART" id="SM00450">
    <property type="entry name" value="RHOD"/>
    <property type="match status" value="1"/>
</dbReference>
<dbReference type="PROSITE" id="PS50206">
    <property type="entry name" value="RHODANESE_3"/>
    <property type="match status" value="1"/>
</dbReference>
<evidence type="ECO:0000259" key="2">
    <source>
        <dbReference type="PROSITE" id="PS50206"/>
    </source>
</evidence>
<dbReference type="InterPro" id="IPR001763">
    <property type="entry name" value="Rhodanese-like_dom"/>
</dbReference>
<sequence length="133" mass="14787">MKKLFMSIMLMVAGILTWAQNGNNDTFETINVDDFNNTLENGSDSHVLVDVRTPEEYNTEHLKGAININVKDSLTFLPKAKELLPKDKTIMVYCRSGHRSAMAAGKLAAEGYKIINLKGGITAWKLAEKETVK</sequence>
<evidence type="ECO:0000313" key="3">
    <source>
        <dbReference type="EMBL" id="MBE6271060.1"/>
    </source>
</evidence>
<dbReference type="Gene3D" id="3.40.250.10">
    <property type="entry name" value="Rhodanese-like domain"/>
    <property type="match status" value="1"/>
</dbReference>
<dbReference type="AlphaFoldDB" id="A0A9D5P0M4"/>
<organism evidence="3 4">
    <name type="scientific">Xylanibacter ruminicola</name>
    <name type="common">Prevotella ruminicola</name>
    <dbReference type="NCBI Taxonomy" id="839"/>
    <lineage>
        <taxon>Bacteria</taxon>
        <taxon>Pseudomonadati</taxon>
        <taxon>Bacteroidota</taxon>
        <taxon>Bacteroidia</taxon>
        <taxon>Bacteroidales</taxon>
        <taxon>Prevotellaceae</taxon>
        <taxon>Xylanibacter</taxon>
    </lineage>
</organism>
<feature type="signal peptide" evidence="1">
    <location>
        <begin position="1"/>
        <end position="19"/>
    </location>
</feature>
<feature type="chain" id="PRO_5039502814" evidence="1">
    <location>
        <begin position="20"/>
        <end position="133"/>
    </location>
</feature>
<dbReference type="InterPro" id="IPR050229">
    <property type="entry name" value="GlpE_sulfurtransferase"/>
</dbReference>
<dbReference type="InterPro" id="IPR036873">
    <property type="entry name" value="Rhodanese-like_dom_sf"/>
</dbReference>
<dbReference type="PANTHER" id="PTHR43031:SF1">
    <property type="entry name" value="PYRIDINE NUCLEOTIDE-DISULPHIDE OXIDOREDUCTASE"/>
    <property type="match status" value="1"/>
</dbReference>
<dbReference type="EMBL" id="SUYC01000009">
    <property type="protein sequence ID" value="MBE6271060.1"/>
    <property type="molecule type" value="Genomic_DNA"/>
</dbReference>
<dbReference type="Proteomes" id="UP000806522">
    <property type="component" value="Unassembled WGS sequence"/>
</dbReference>
<dbReference type="PANTHER" id="PTHR43031">
    <property type="entry name" value="FAD-DEPENDENT OXIDOREDUCTASE"/>
    <property type="match status" value="1"/>
</dbReference>
<proteinExistence type="predicted"/>
<reference evidence="3" key="1">
    <citation type="submission" date="2019-04" db="EMBL/GenBank/DDBJ databases">
        <title>Evolution of Biomass-Degrading Anaerobic Consortia Revealed by Metagenomics.</title>
        <authorList>
            <person name="Peng X."/>
        </authorList>
    </citation>
    <scope>NUCLEOTIDE SEQUENCE</scope>
    <source>
        <strain evidence="3">SIG140</strain>
    </source>
</reference>
<dbReference type="CDD" id="cd00158">
    <property type="entry name" value="RHOD"/>
    <property type="match status" value="1"/>
</dbReference>
<comment type="caution">
    <text evidence="3">The sequence shown here is derived from an EMBL/GenBank/DDBJ whole genome shotgun (WGS) entry which is preliminary data.</text>
</comment>
<evidence type="ECO:0000256" key="1">
    <source>
        <dbReference type="SAM" id="SignalP"/>
    </source>
</evidence>